<accession>A0ABW1UKJ9</accession>
<evidence type="ECO:0000313" key="2">
    <source>
        <dbReference type="Proteomes" id="UP001596310"/>
    </source>
</evidence>
<dbReference type="EMBL" id="JBHSSM010000007">
    <property type="protein sequence ID" value="MFC6314465.1"/>
    <property type="molecule type" value="Genomic_DNA"/>
</dbReference>
<evidence type="ECO:0000313" key="1">
    <source>
        <dbReference type="EMBL" id="MFC6314465.1"/>
    </source>
</evidence>
<protein>
    <submittedName>
        <fullName evidence="1">Uncharacterized protein</fullName>
    </submittedName>
</protein>
<reference evidence="2" key="1">
    <citation type="journal article" date="2019" name="Int. J. Syst. Evol. Microbiol.">
        <title>The Global Catalogue of Microorganisms (GCM) 10K type strain sequencing project: providing services to taxonomists for standard genome sequencing and annotation.</title>
        <authorList>
            <consortium name="The Broad Institute Genomics Platform"/>
            <consortium name="The Broad Institute Genome Sequencing Center for Infectious Disease"/>
            <person name="Wu L."/>
            <person name="Ma J."/>
        </authorList>
    </citation>
    <scope>NUCLEOTIDE SEQUENCE [LARGE SCALE GENOMIC DNA]</scope>
    <source>
        <strain evidence="2">CCM 8897</strain>
    </source>
</reference>
<dbReference type="RefSeq" id="WP_164511199.1">
    <property type="nucleotide sequence ID" value="NZ_RHOV01000022.1"/>
</dbReference>
<comment type="caution">
    <text evidence="1">The sequence shown here is derived from an EMBL/GenBank/DDBJ whole genome shotgun (WGS) entry which is preliminary data.</text>
</comment>
<organism evidence="1 2">
    <name type="scientific">Lapidilactobacillus achengensis</name>
    <dbReference type="NCBI Taxonomy" id="2486000"/>
    <lineage>
        <taxon>Bacteria</taxon>
        <taxon>Bacillati</taxon>
        <taxon>Bacillota</taxon>
        <taxon>Bacilli</taxon>
        <taxon>Lactobacillales</taxon>
        <taxon>Lactobacillaceae</taxon>
        <taxon>Lapidilactobacillus</taxon>
    </lineage>
</organism>
<proteinExistence type="predicted"/>
<sequence>MRAQTTVKTLSGWSGANRGEIAVNLLCSALKRVRRPSFLRLATQLFRKQSAASKTIARLMLRS</sequence>
<dbReference type="Proteomes" id="UP001596310">
    <property type="component" value="Unassembled WGS sequence"/>
</dbReference>
<keyword evidence="2" id="KW-1185">Reference proteome</keyword>
<name>A0ABW1UKJ9_9LACO</name>
<gene>
    <name evidence="1" type="ORF">ACFQHW_02645</name>
</gene>